<dbReference type="AlphaFoldDB" id="A0A0F9F4S3"/>
<sequence>MITSKWFYLWPSPYVYGRLKLLMWFSEQDGGHYIKGRTW</sequence>
<name>A0A0F9F4S3_9ZZZZ</name>
<evidence type="ECO:0000313" key="1">
    <source>
        <dbReference type="EMBL" id="KKL81253.1"/>
    </source>
</evidence>
<protein>
    <submittedName>
        <fullName evidence="1">Uncharacterized protein</fullName>
    </submittedName>
</protein>
<comment type="caution">
    <text evidence="1">The sequence shown here is derived from an EMBL/GenBank/DDBJ whole genome shotgun (WGS) entry which is preliminary data.</text>
</comment>
<dbReference type="EMBL" id="LAZR01022616">
    <property type="protein sequence ID" value="KKL81253.1"/>
    <property type="molecule type" value="Genomic_DNA"/>
</dbReference>
<gene>
    <name evidence="1" type="ORF">LCGC14_1996620</name>
</gene>
<accession>A0A0F9F4S3</accession>
<reference evidence="1" key="1">
    <citation type="journal article" date="2015" name="Nature">
        <title>Complex archaea that bridge the gap between prokaryotes and eukaryotes.</title>
        <authorList>
            <person name="Spang A."/>
            <person name="Saw J.H."/>
            <person name="Jorgensen S.L."/>
            <person name="Zaremba-Niedzwiedzka K."/>
            <person name="Martijn J."/>
            <person name="Lind A.E."/>
            <person name="van Eijk R."/>
            <person name="Schleper C."/>
            <person name="Guy L."/>
            <person name="Ettema T.J."/>
        </authorList>
    </citation>
    <scope>NUCLEOTIDE SEQUENCE</scope>
</reference>
<organism evidence="1">
    <name type="scientific">marine sediment metagenome</name>
    <dbReference type="NCBI Taxonomy" id="412755"/>
    <lineage>
        <taxon>unclassified sequences</taxon>
        <taxon>metagenomes</taxon>
        <taxon>ecological metagenomes</taxon>
    </lineage>
</organism>
<proteinExistence type="predicted"/>